<dbReference type="Proteomes" id="UP000309215">
    <property type="component" value="Unassembled WGS sequence"/>
</dbReference>
<dbReference type="AlphaFoldDB" id="A0A4U1J742"/>
<feature type="domain" description="Probable sensor" evidence="1">
    <location>
        <begin position="36"/>
        <end position="130"/>
    </location>
</feature>
<evidence type="ECO:0000313" key="2">
    <source>
        <dbReference type="EMBL" id="TKD03147.1"/>
    </source>
</evidence>
<protein>
    <recommendedName>
        <fullName evidence="1">Probable sensor domain-containing protein</fullName>
    </recommendedName>
</protein>
<evidence type="ECO:0000259" key="1">
    <source>
        <dbReference type="Pfam" id="PF21751"/>
    </source>
</evidence>
<dbReference type="InterPro" id="IPR048551">
    <property type="entry name" value="DACNV"/>
</dbReference>
<dbReference type="EMBL" id="SSMQ01000031">
    <property type="protein sequence ID" value="TKD03147.1"/>
    <property type="molecule type" value="Genomic_DNA"/>
</dbReference>
<accession>A0A4U1J742</accession>
<reference evidence="2 3" key="1">
    <citation type="submission" date="2019-04" db="EMBL/GenBank/DDBJ databases">
        <authorList>
            <person name="Li Y."/>
            <person name="Wang J."/>
        </authorList>
    </citation>
    <scope>NUCLEOTIDE SEQUENCE [LARGE SCALE GENOMIC DNA]</scope>
    <source>
        <strain evidence="2 3">DSM 14668</strain>
    </source>
</reference>
<keyword evidence="3" id="KW-1185">Reference proteome</keyword>
<proteinExistence type="predicted"/>
<evidence type="ECO:0000313" key="3">
    <source>
        <dbReference type="Proteomes" id="UP000309215"/>
    </source>
</evidence>
<dbReference type="Pfam" id="PF21751">
    <property type="entry name" value="DACNV"/>
    <property type="match status" value="1"/>
</dbReference>
<dbReference type="RefSeq" id="WP_136931943.1">
    <property type="nucleotide sequence ID" value="NZ_SSMQ01000031.1"/>
</dbReference>
<sequence length="398" mass="43696">MNAMAEDGSATTNAPEYPRAVFERLPWLRDEEPISRDVFLRIVDTVFFASMMPEEGEPVPIAVVVDADNCLEEVVDDSPWGGDERAWFVWRFAELEFNPKNLKKLAHGIEYGRDLAVVTIRDGVPIMTGIARRQPFTNGGNVVRIAAPRPGVLVLEDQDGQLGVRYEAGHEMPADVEVFLEDGPVRDGLQRCGLLDRAWMLAETIRHARVSQAGAMFLCSPALDSCFLPKYRFVEPSLMARLTDRKRTLNLKRIALAQVGGNATSEDADEDAEIRSELEQVRASTTAAIEMLGRLAANDGAVIIEPNFMVAGAGCIVRDIRPPQGPNEMPTPKDCRNAMGTDYVDLVQSGGARHAAGLRFAWAVPGAVVFIVSADGPVRCATRRADELLTWPVRVPET</sequence>
<gene>
    <name evidence="2" type="ORF">E8A74_26880</name>
</gene>
<organism evidence="2 3">
    <name type="scientific">Polyangium fumosum</name>
    <dbReference type="NCBI Taxonomy" id="889272"/>
    <lineage>
        <taxon>Bacteria</taxon>
        <taxon>Pseudomonadati</taxon>
        <taxon>Myxococcota</taxon>
        <taxon>Polyangia</taxon>
        <taxon>Polyangiales</taxon>
        <taxon>Polyangiaceae</taxon>
        <taxon>Polyangium</taxon>
    </lineage>
</organism>
<name>A0A4U1J742_9BACT</name>
<dbReference type="OrthoDB" id="5526591at2"/>
<comment type="caution">
    <text evidence="2">The sequence shown here is derived from an EMBL/GenBank/DDBJ whole genome shotgun (WGS) entry which is preliminary data.</text>
</comment>